<organism evidence="9 10">
    <name type="scientific">Micromonospora gifhornensis</name>
    <dbReference type="NCBI Taxonomy" id="84594"/>
    <lineage>
        <taxon>Bacteria</taxon>
        <taxon>Bacillati</taxon>
        <taxon>Actinomycetota</taxon>
        <taxon>Actinomycetes</taxon>
        <taxon>Micromonosporales</taxon>
        <taxon>Micromonosporaceae</taxon>
        <taxon>Micromonospora</taxon>
    </lineage>
</organism>
<feature type="transmembrane region" description="Helical" evidence="7">
    <location>
        <begin position="236"/>
        <end position="259"/>
    </location>
</feature>
<feature type="transmembrane region" description="Helical" evidence="7">
    <location>
        <begin position="12"/>
        <end position="34"/>
    </location>
</feature>
<dbReference type="SUPFAM" id="SSF161098">
    <property type="entry name" value="MetI-like"/>
    <property type="match status" value="1"/>
</dbReference>
<comment type="caution">
    <text evidence="9">The sequence shown here is derived from an EMBL/GenBank/DDBJ whole genome shotgun (WGS) entry which is preliminary data.</text>
</comment>
<dbReference type="EMBL" id="BOPA01000014">
    <property type="protein sequence ID" value="GIJ15266.1"/>
    <property type="molecule type" value="Genomic_DNA"/>
</dbReference>
<evidence type="ECO:0000256" key="4">
    <source>
        <dbReference type="ARBA" id="ARBA00022692"/>
    </source>
</evidence>
<dbReference type="PANTHER" id="PTHR32243">
    <property type="entry name" value="MALTOSE TRANSPORT SYSTEM PERMEASE-RELATED"/>
    <property type="match status" value="1"/>
</dbReference>
<reference evidence="9 10" key="1">
    <citation type="submission" date="2021-01" db="EMBL/GenBank/DDBJ databases">
        <title>Whole genome shotgun sequence of Verrucosispora gifhornensis NBRC 16317.</title>
        <authorList>
            <person name="Komaki H."/>
            <person name="Tamura T."/>
        </authorList>
    </citation>
    <scope>NUCLEOTIDE SEQUENCE [LARGE SCALE GENOMIC DNA]</scope>
    <source>
        <strain evidence="9 10">NBRC 16317</strain>
    </source>
</reference>
<keyword evidence="4 7" id="KW-0812">Transmembrane</keyword>
<evidence type="ECO:0000256" key="7">
    <source>
        <dbReference type="RuleBase" id="RU363032"/>
    </source>
</evidence>
<feature type="transmembrane region" description="Helical" evidence="7">
    <location>
        <begin position="73"/>
        <end position="95"/>
    </location>
</feature>
<feature type="transmembrane region" description="Helical" evidence="7">
    <location>
        <begin position="107"/>
        <end position="126"/>
    </location>
</feature>
<feature type="domain" description="ABC transmembrane type-1" evidence="8">
    <location>
        <begin position="69"/>
        <end position="259"/>
    </location>
</feature>
<evidence type="ECO:0000259" key="8">
    <source>
        <dbReference type="PROSITE" id="PS50928"/>
    </source>
</evidence>
<evidence type="ECO:0000313" key="10">
    <source>
        <dbReference type="Proteomes" id="UP000647860"/>
    </source>
</evidence>
<gene>
    <name evidence="9" type="ORF">Vgi01_19500</name>
</gene>
<dbReference type="Proteomes" id="UP000647860">
    <property type="component" value="Unassembled WGS sequence"/>
</dbReference>
<proteinExistence type="inferred from homology"/>
<keyword evidence="2 7" id="KW-0813">Transport</keyword>
<evidence type="ECO:0000256" key="1">
    <source>
        <dbReference type="ARBA" id="ARBA00004651"/>
    </source>
</evidence>
<protein>
    <submittedName>
        <fullName evidence="9">Sugar ABC transporter permease</fullName>
    </submittedName>
</protein>
<accession>A0ABQ4IBG7</accession>
<evidence type="ECO:0000256" key="6">
    <source>
        <dbReference type="ARBA" id="ARBA00023136"/>
    </source>
</evidence>
<feature type="transmembrane region" description="Helical" evidence="7">
    <location>
        <begin position="193"/>
        <end position="216"/>
    </location>
</feature>
<dbReference type="InterPro" id="IPR050901">
    <property type="entry name" value="BP-dep_ABC_trans_perm"/>
</dbReference>
<dbReference type="PANTHER" id="PTHR32243:SF52">
    <property type="entry name" value="ABC TRANSPORTER PERMEASE PROTEIN"/>
    <property type="match status" value="1"/>
</dbReference>
<keyword evidence="3" id="KW-1003">Cell membrane</keyword>
<evidence type="ECO:0000256" key="3">
    <source>
        <dbReference type="ARBA" id="ARBA00022475"/>
    </source>
</evidence>
<name>A0ABQ4IBG7_9ACTN</name>
<evidence type="ECO:0000256" key="5">
    <source>
        <dbReference type="ARBA" id="ARBA00022989"/>
    </source>
</evidence>
<keyword evidence="6 7" id="KW-0472">Membrane</keyword>
<dbReference type="Gene3D" id="1.10.3720.10">
    <property type="entry name" value="MetI-like"/>
    <property type="match status" value="1"/>
</dbReference>
<keyword evidence="10" id="KW-1185">Reference proteome</keyword>
<dbReference type="InterPro" id="IPR035906">
    <property type="entry name" value="MetI-like_sf"/>
</dbReference>
<sequence>MHETRKGRVLRTAAIWALICWSILPFAFMLRVGFAAPSDIRGGAPDWLAPLYVFNFVDLFGDTEFMGAIGRSVLVAVVSSAIAIAAATPAAYACARMQFKGRSDFEFWVLSTRMLPAVVVVIPYFVLFRQIGGIDTVWALTVMHTVVNLAVTFFLLRSFFADLPAAVFEAADLDGCSETKKFMSVAWPMVRNGVAAAAVLNFIFSWNEFVFALTLASGEAKTVSVAMLGFMQFQSVAVGPMMAAGTLAVLPVAVVLFLAQKQLVTGMSFGAVKG</sequence>
<evidence type="ECO:0000256" key="2">
    <source>
        <dbReference type="ARBA" id="ARBA00022448"/>
    </source>
</evidence>
<comment type="subcellular location">
    <subcellularLocation>
        <location evidence="1 7">Cell membrane</location>
        <topology evidence="1 7">Multi-pass membrane protein</topology>
    </subcellularLocation>
</comment>
<feature type="transmembrane region" description="Helical" evidence="7">
    <location>
        <begin position="138"/>
        <end position="156"/>
    </location>
</feature>
<comment type="similarity">
    <text evidence="7">Belongs to the binding-protein-dependent transport system permease family.</text>
</comment>
<dbReference type="InterPro" id="IPR000515">
    <property type="entry name" value="MetI-like"/>
</dbReference>
<dbReference type="CDD" id="cd06261">
    <property type="entry name" value="TM_PBP2"/>
    <property type="match status" value="1"/>
</dbReference>
<keyword evidence="5 7" id="KW-1133">Transmembrane helix</keyword>
<evidence type="ECO:0000313" key="9">
    <source>
        <dbReference type="EMBL" id="GIJ15266.1"/>
    </source>
</evidence>
<dbReference type="RefSeq" id="WP_146017561.1">
    <property type="nucleotide sequence ID" value="NZ_BAAAGZ010000009.1"/>
</dbReference>
<dbReference type="PROSITE" id="PS50928">
    <property type="entry name" value="ABC_TM1"/>
    <property type="match status" value="1"/>
</dbReference>
<dbReference type="Pfam" id="PF00528">
    <property type="entry name" value="BPD_transp_1"/>
    <property type="match status" value="1"/>
</dbReference>